<organism evidence="6 7">
    <name type="scientific">Pigmentiphaga kullae</name>
    <dbReference type="NCBI Taxonomy" id="151784"/>
    <lineage>
        <taxon>Bacteria</taxon>
        <taxon>Pseudomonadati</taxon>
        <taxon>Pseudomonadota</taxon>
        <taxon>Betaproteobacteria</taxon>
        <taxon>Burkholderiales</taxon>
        <taxon>Alcaligenaceae</taxon>
        <taxon>Pigmentiphaga</taxon>
    </lineage>
</organism>
<dbReference type="Pfam" id="PF03466">
    <property type="entry name" value="LysR_substrate"/>
    <property type="match status" value="1"/>
</dbReference>
<dbReference type="CDD" id="cd08422">
    <property type="entry name" value="PBP2_CrgA_like"/>
    <property type="match status" value="1"/>
</dbReference>
<name>A0A4Q7NLC6_9BURK</name>
<evidence type="ECO:0000256" key="2">
    <source>
        <dbReference type="ARBA" id="ARBA00023015"/>
    </source>
</evidence>
<dbReference type="GO" id="GO:0003700">
    <property type="term" value="F:DNA-binding transcription factor activity"/>
    <property type="evidence" value="ECO:0007669"/>
    <property type="project" value="InterPro"/>
</dbReference>
<protein>
    <submittedName>
        <fullName evidence="6">DNA-binding transcriptional LysR family regulator</fullName>
    </submittedName>
</protein>
<evidence type="ECO:0000313" key="7">
    <source>
        <dbReference type="Proteomes" id="UP000292445"/>
    </source>
</evidence>
<dbReference type="PANTHER" id="PTHR30537">
    <property type="entry name" value="HTH-TYPE TRANSCRIPTIONAL REGULATOR"/>
    <property type="match status" value="1"/>
</dbReference>
<gene>
    <name evidence="6" type="ORF">EV675_1955</name>
</gene>
<accession>A0A4Q7NLC6</accession>
<dbReference type="GO" id="GO:0043565">
    <property type="term" value="F:sequence-specific DNA binding"/>
    <property type="evidence" value="ECO:0007669"/>
    <property type="project" value="TreeGrafter"/>
</dbReference>
<dbReference type="Gene3D" id="1.10.10.10">
    <property type="entry name" value="Winged helix-like DNA-binding domain superfamily/Winged helix DNA-binding domain"/>
    <property type="match status" value="1"/>
</dbReference>
<dbReference type="Pfam" id="PF00126">
    <property type="entry name" value="HTH_1"/>
    <property type="match status" value="1"/>
</dbReference>
<dbReference type="InterPro" id="IPR000847">
    <property type="entry name" value="LysR_HTH_N"/>
</dbReference>
<dbReference type="PANTHER" id="PTHR30537:SF3">
    <property type="entry name" value="TRANSCRIPTIONAL REGULATORY PROTEIN"/>
    <property type="match status" value="1"/>
</dbReference>
<evidence type="ECO:0000313" key="6">
    <source>
        <dbReference type="EMBL" id="RZS85925.1"/>
    </source>
</evidence>
<comment type="caution">
    <text evidence="6">The sequence shown here is derived from an EMBL/GenBank/DDBJ whole genome shotgun (WGS) entry which is preliminary data.</text>
</comment>
<comment type="similarity">
    <text evidence="1">Belongs to the LysR transcriptional regulatory family.</text>
</comment>
<dbReference type="Proteomes" id="UP000292445">
    <property type="component" value="Unassembled WGS sequence"/>
</dbReference>
<dbReference type="GO" id="GO:0006351">
    <property type="term" value="P:DNA-templated transcription"/>
    <property type="evidence" value="ECO:0007669"/>
    <property type="project" value="TreeGrafter"/>
</dbReference>
<keyword evidence="4" id="KW-0804">Transcription</keyword>
<proteinExistence type="inferred from homology"/>
<dbReference type="PROSITE" id="PS50931">
    <property type="entry name" value="HTH_LYSR"/>
    <property type="match status" value="1"/>
</dbReference>
<feature type="domain" description="HTH lysR-type" evidence="5">
    <location>
        <begin position="5"/>
        <end position="62"/>
    </location>
</feature>
<evidence type="ECO:0000259" key="5">
    <source>
        <dbReference type="PROSITE" id="PS50931"/>
    </source>
</evidence>
<keyword evidence="7" id="KW-1185">Reference proteome</keyword>
<dbReference type="InterPro" id="IPR005119">
    <property type="entry name" value="LysR_subst-bd"/>
</dbReference>
<reference evidence="6 7" key="1">
    <citation type="submission" date="2019-02" db="EMBL/GenBank/DDBJ databases">
        <title>Genomic Encyclopedia of Type Strains, Phase IV (KMG-IV): sequencing the most valuable type-strain genomes for metagenomic binning, comparative biology and taxonomic classification.</title>
        <authorList>
            <person name="Goeker M."/>
        </authorList>
    </citation>
    <scope>NUCLEOTIDE SEQUENCE [LARGE SCALE GENOMIC DNA]</scope>
    <source>
        <strain evidence="6 7">K24</strain>
    </source>
</reference>
<dbReference type="OrthoDB" id="9072091at2"/>
<dbReference type="EMBL" id="SGXC01000001">
    <property type="protein sequence ID" value="RZS85925.1"/>
    <property type="molecule type" value="Genomic_DNA"/>
</dbReference>
<dbReference type="SUPFAM" id="SSF53850">
    <property type="entry name" value="Periplasmic binding protein-like II"/>
    <property type="match status" value="1"/>
</dbReference>
<dbReference type="InterPro" id="IPR058163">
    <property type="entry name" value="LysR-type_TF_proteobact-type"/>
</dbReference>
<dbReference type="SUPFAM" id="SSF46785">
    <property type="entry name" value="Winged helix' DNA-binding domain"/>
    <property type="match status" value="1"/>
</dbReference>
<sequence length="300" mass="32614">MQLSLDLDDLMLFQSVVESGSLTSAANKLGVPRATLSRRLIALEKSCGAMLLKRNTRKVSPTALGLDLLQECADIARARDSIARKIARSATSMSGTLHVAMPIEFGTAWLGQAISEFALEHNDLQIVVDTTTRPIDLIGEGVDILIAFGEPKPSRLTVRKLGEIRYGLYCSPTYEAGLPQPISLATLPALDWVVTELQSGQSLWNTVPSGAGRSALGRVRARVNSIRLLREMVSCGTGVGLIPEILGRDYVPGGRLKRIVPEWEPRLPLNAYIVSRTSVPRATRAMLKYLADAIRKSQDA</sequence>
<evidence type="ECO:0000256" key="1">
    <source>
        <dbReference type="ARBA" id="ARBA00009437"/>
    </source>
</evidence>
<dbReference type="AlphaFoldDB" id="A0A4Q7NLC6"/>
<dbReference type="InterPro" id="IPR036388">
    <property type="entry name" value="WH-like_DNA-bd_sf"/>
</dbReference>
<dbReference type="RefSeq" id="WP_130357065.1">
    <property type="nucleotide sequence ID" value="NZ_SGXC01000001.1"/>
</dbReference>
<dbReference type="InterPro" id="IPR036390">
    <property type="entry name" value="WH_DNA-bd_sf"/>
</dbReference>
<evidence type="ECO:0000256" key="3">
    <source>
        <dbReference type="ARBA" id="ARBA00023125"/>
    </source>
</evidence>
<keyword evidence="2" id="KW-0805">Transcription regulation</keyword>
<dbReference type="Gene3D" id="3.40.190.290">
    <property type="match status" value="1"/>
</dbReference>
<evidence type="ECO:0000256" key="4">
    <source>
        <dbReference type="ARBA" id="ARBA00023163"/>
    </source>
</evidence>
<keyword evidence="3 6" id="KW-0238">DNA-binding</keyword>